<dbReference type="PROSITE" id="PS50082">
    <property type="entry name" value="WD_REPEATS_2"/>
    <property type="match status" value="3"/>
</dbReference>
<name>A0A0A2VRR6_BEABA</name>
<keyword evidence="2" id="KW-0597">Phosphoprotein</keyword>
<dbReference type="HOGENOM" id="CLU_026859_3_1_1"/>
<feature type="compositionally biased region" description="Polar residues" evidence="10">
    <location>
        <begin position="461"/>
        <end position="476"/>
    </location>
</feature>
<dbReference type="GO" id="GO:0030674">
    <property type="term" value="F:protein-macromolecule adaptor activity"/>
    <property type="evidence" value="ECO:0007669"/>
    <property type="project" value="EnsemblFungi"/>
</dbReference>
<dbReference type="Pfam" id="PF16300">
    <property type="entry name" value="WD40_4"/>
    <property type="match status" value="1"/>
</dbReference>
<evidence type="ECO:0000256" key="4">
    <source>
        <dbReference type="ARBA" id="ARBA00022737"/>
    </source>
</evidence>
<dbReference type="OrthoDB" id="1850764at2759"/>
<evidence type="ECO:0000259" key="11">
    <source>
        <dbReference type="SMART" id="SM01166"/>
    </source>
</evidence>
<dbReference type="InterPro" id="IPR036322">
    <property type="entry name" value="WD40_repeat_dom_sf"/>
</dbReference>
<evidence type="ECO:0000256" key="6">
    <source>
        <dbReference type="ARBA" id="ARBA00023203"/>
    </source>
</evidence>
<dbReference type="InterPro" id="IPR015943">
    <property type="entry name" value="WD40/YVTN_repeat-like_dom_sf"/>
</dbReference>
<dbReference type="GO" id="GO:0051015">
    <property type="term" value="F:actin filament binding"/>
    <property type="evidence" value="ECO:0007669"/>
    <property type="project" value="EnsemblFungi"/>
</dbReference>
<dbReference type="GO" id="GO:0008017">
    <property type="term" value="F:microtubule binding"/>
    <property type="evidence" value="ECO:0007669"/>
    <property type="project" value="EnsemblFungi"/>
</dbReference>
<organism evidence="12 13">
    <name type="scientific">Beauveria bassiana D1-5</name>
    <dbReference type="NCBI Taxonomy" id="1245745"/>
    <lineage>
        <taxon>Eukaryota</taxon>
        <taxon>Fungi</taxon>
        <taxon>Dikarya</taxon>
        <taxon>Ascomycota</taxon>
        <taxon>Pezizomycotina</taxon>
        <taxon>Sordariomycetes</taxon>
        <taxon>Hypocreomycetidae</taxon>
        <taxon>Hypocreales</taxon>
        <taxon>Cordycipitaceae</taxon>
        <taxon>Beauveria</taxon>
    </lineage>
</organism>
<evidence type="ECO:0000313" key="12">
    <source>
        <dbReference type="EMBL" id="KGQ10298.1"/>
    </source>
</evidence>
<sequence length="627" mass="68635">MAGRFVRASKYRHIFGKPTRKDSCYDNIHISRNAWDTNLIKKGKPREADRPVLRQANPEYLSVNWDSSGGGAFAVIPLNERGKLPDQIPLFRGHTAAVLDTDWHPFNDRFIASASEDGKVFLWEVPEDFTLYTDAEEIPNVAPVSKLAGHSRKVGQVLFNPSAENILASASGDYTIKVWDVTTGQSPLALSHGDIVQSLTWNAAGSLLATTSRDKKIRVWDVRQEKPVHEAPGHAGAKNSRAVWMGEHNRFATTGFSKMSERQIALWEPGNPEPIGGFSMVDSISGVCMPFWDDGSNCLYLAGKGDGNIRYYEYENDKFEFLSEYKSPDPQRGIAFVPRRGINVHDNEVMRAYKTVNDSYIEPISFTVPRRAETFQADIFPPATGTKPACSAKEWLEGKTAIPSKIDLESVYEGTAPKEVASDYKAPAQVTPTTPKAEIKREEPKREEPKAAAATRASPPSIQDQKSSISNMANRFQDNDEGEDDDADTASSFEDIGRPAQRNPVPVRAAEPKLPTKTTSAPAPVPAAAAAPVAAASAATPAVKAATPSRTPPGTSTPSGGSGVESSLEQIKQLLENQTKIITQQNDKIGHLTQEVELLKRKVGSTGSQDQNERIRQLELELEEARS</sequence>
<evidence type="ECO:0000256" key="10">
    <source>
        <dbReference type="SAM" id="MobiDB-lite"/>
    </source>
</evidence>
<dbReference type="InterPro" id="IPR015505">
    <property type="entry name" value="Coronin"/>
</dbReference>
<dbReference type="GO" id="GO:0030479">
    <property type="term" value="C:actin cortical patch"/>
    <property type="evidence" value="ECO:0007669"/>
    <property type="project" value="EnsemblFungi"/>
</dbReference>
<dbReference type="eggNOG" id="KOG0303">
    <property type="taxonomic scope" value="Eukaryota"/>
</dbReference>
<dbReference type="GO" id="GO:0051666">
    <property type="term" value="P:actin cortical patch localization"/>
    <property type="evidence" value="ECO:0007669"/>
    <property type="project" value="EnsemblFungi"/>
</dbReference>
<evidence type="ECO:0000256" key="9">
    <source>
        <dbReference type="RuleBase" id="RU280818"/>
    </source>
</evidence>
<dbReference type="PROSITE" id="PS00678">
    <property type="entry name" value="WD_REPEATS_1"/>
    <property type="match status" value="3"/>
</dbReference>
<dbReference type="InterPro" id="IPR001680">
    <property type="entry name" value="WD40_rpt"/>
</dbReference>
<dbReference type="EMBL" id="ANFO01000333">
    <property type="protein sequence ID" value="KGQ10298.1"/>
    <property type="molecule type" value="Genomic_DNA"/>
</dbReference>
<feature type="compositionally biased region" description="Low complexity" evidence="10">
    <location>
        <begin position="451"/>
        <end position="460"/>
    </location>
</feature>
<dbReference type="Proteomes" id="UP000030106">
    <property type="component" value="Unassembled WGS sequence"/>
</dbReference>
<dbReference type="GO" id="GO:1990819">
    <property type="term" value="C:mating projection actin fusion focus"/>
    <property type="evidence" value="ECO:0007669"/>
    <property type="project" value="EnsemblFungi"/>
</dbReference>
<dbReference type="GO" id="GO:0007017">
    <property type="term" value="P:microtubule-based process"/>
    <property type="evidence" value="ECO:0007669"/>
    <property type="project" value="EnsemblFungi"/>
</dbReference>
<dbReference type="GO" id="GO:0071846">
    <property type="term" value="P:actin filament debranching"/>
    <property type="evidence" value="ECO:0007669"/>
    <property type="project" value="EnsemblFungi"/>
</dbReference>
<keyword evidence="3 8" id="KW-0853">WD repeat</keyword>
<dbReference type="STRING" id="1245745.A0A0A2VRR6"/>
<dbReference type="SMART" id="SM01166">
    <property type="entry name" value="DUF1899"/>
    <property type="match status" value="1"/>
</dbReference>
<evidence type="ECO:0000256" key="3">
    <source>
        <dbReference type="ARBA" id="ARBA00022574"/>
    </source>
</evidence>
<feature type="domain" description="DUF1899" evidence="11">
    <location>
        <begin position="4"/>
        <end position="82"/>
    </location>
</feature>
<dbReference type="AlphaFoldDB" id="A0A0A2VRR6"/>
<comment type="caution">
    <text evidence="12">The sequence shown here is derived from an EMBL/GenBank/DDBJ whole genome shotgun (WGS) entry which is preliminary data.</text>
</comment>
<accession>A0A0A2VRR6</accession>
<evidence type="ECO:0000256" key="8">
    <source>
        <dbReference type="PROSITE-ProRule" id="PRU00221"/>
    </source>
</evidence>
<dbReference type="PANTHER" id="PTHR10856">
    <property type="entry name" value="CORONIN"/>
    <property type="match status" value="1"/>
</dbReference>
<feature type="repeat" description="WD" evidence="8">
    <location>
        <begin position="147"/>
        <end position="189"/>
    </location>
</feature>
<keyword evidence="6" id="KW-0009">Actin-binding</keyword>
<feature type="compositionally biased region" description="Low complexity" evidence="10">
    <location>
        <begin position="515"/>
        <end position="559"/>
    </location>
</feature>
<feature type="repeat" description="WD" evidence="8">
    <location>
        <begin position="91"/>
        <end position="133"/>
    </location>
</feature>
<reference evidence="12 13" key="1">
    <citation type="submission" date="2012-10" db="EMBL/GenBank/DDBJ databases">
        <title>Genome sequencing and analysis of entomopathogenic fungi Beauveria bassiana D1-5.</title>
        <authorList>
            <person name="Li Q."/>
            <person name="Wang L."/>
            <person name="Zhang Z."/>
            <person name="Wang Q."/>
            <person name="Ren J."/>
            <person name="Wang M."/>
            <person name="Xu W."/>
            <person name="Wang J."/>
            <person name="Lu Y."/>
            <person name="Du Q."/>
            <person name="Sun Z."/>
        </authorList>
    </citation>
    <scope>NUCLEOTIDE SEQUENCE [LARGE SCALE GENOMIC DNA]</scope>
    <source>
        <strain evidence="12 13">D1-5</strain>
    </source>
</reference>
<evidence type="ECO:0000256" key="7">
    <source>
        <dbReference type="ARBA" id="ARBA00062568"/>
    </source>
</evidence>
<dbReference type="GO" id="GO:0110085">
    <property type="term" value="C:mitotic actomyosin contractile ring"/>
    <property type="evidence" value="ECO:0007669"/>
    <property type="project" value="EnsemblFungi"/>
</dbReference>
<keyword evidence="4 9" id="KW-0677">Repeat</keyword>
<dbReference type="GO" id="GO:0030139">
    <property type="term" value="C:endocytic vesicle"/>
    <property type="evidence" value="ECO:0007669"/>
    <property type="project" value="EnsemblFungi"/>
</dbReference>
<proteinExistence type="inferred from homology"/>
<dbReference type="PROSITE" id="PS50294">
    <property type="entry name" value="WD_REPEATS_REGION"/>
    <property type="match status" value="3"/>
</dbReference>
<evidence type="ECO:0000256" key="1">
    <source>
        <dbReference type="ARBA" id="ARBA00009482"/>
    </source>
</evidence>
<keyword evidence="5" id="KW-0175">Coiled coil</keyword>
<protein>
    <recommendedName>
        <fullName evidence="9">Coronin</fullName>
    </recommendedName>
</protein>
<comment type="subunit">
    <text evidence="7">Binds to F-actin.</text>
</comment>
<feature type="region of interest" description="Disordered" evidence="10">
    <location>
        <begin position="423"/>
        <end position="571"/>
    </location>
</feature>
<dbReference type="Pfam" id="PF00400">
    <property type="entry name" value="WD40"/>
    <property type="match status" value="3"/>
</dbReference>
<evidence type="ECO:0000313" key="13">
    <source>
        <dbReference type="Proteomes" id="UP000030106"/>
    </source>
</evidence>
<dbReference type="Gene3D" id="2.130.10.10">
    <property type="entry name" value="YVTN repeat-like/Quinoprotein amine dehydrogenase"/>
    <property type="match status" value="1"/>
</dbReference>
<dbReference type="InterPro" id="IPR020472">
    <property type="entry name" value="WD40_PAC1"/>
</dbReference>
<dbReference type="FunFam" id="2.130.10.10:FF:000197">
    <property type="entry name" value="Coronin"/>
    <property type="match status" value="1"/>
</dbReference>
<dbReference type="SMART" id="SM01167">
    <property type="entry name" value="DUF1900"/>
    <property type="match status" value="1"/>
</dbReference>
<comment type="similarity">
    <text evidence="1 9">Belongs to the WD repeat coronin family.</text>
</comment>
<dbReference type="SUPFAM" id="SSF50978">
    <property type="entry name" value="WD40 repeat-like"/>
    <property type="match status" value="1"/>
</dbReference>
<evidence type="ECO:0000256" key="5">
    <source>
        <dbReference type="ARBA" id="ARBA00023054"/>
    </source>
</evidence>
<dbReference type="GO" id="GO:0034316">
    <property type="term" value="P:negative regulation of Arp2/3 complex-mediated actin nucleation"/>
    <property type="evidence" value="ECO:0007669"/>
    <property type="project" value="EnsemblFungi"/>
</dbReference>
<feature type="compositionally biased region" description="Acidic residues" evidence="10">
    <location>
        <begin position="479"/>
        <end position="488"/>
    </location>
</feature>
<evidence type="ECO:0000256" key="2">
    <source>
        <dbReference type="ARBA" id="ARBA00022553"/>
    </source>
</evidence>
<dbReference type="SMART" id="SM00320">
    <property type="entry name" value="WD40"/>
    <property type="match status" value="4"/>
</dbReference>
<dbReference type="InterPro" id="IPR015048">
    <property type="entry name" value="DUF1899"/>
</dbReference>
<dbReference type="Pfam" id="PF08953">
    <property type="entry name" value="DUF1899"/>
    <property type="match status" value="2"/>
</dbReference>
<dbReference type="PRINTS" id="PR00320">
    <property type="entry name" value="GPROTEINBRPT"/>
</dbReference>
<feature type="compositionally biased region" description="Basic and acidic residues" evidence="10">
    <location>
        <begin position="437"/>
        <end position="450"/>
    </location>
</feature>
<dbReference type="GO" id="GO:0071933">
    <property type="term" value="F:Arp2/3 complex binding"/>
    <property type="evidence" value="ECO:0007669"/>
    <property type="project" value="EnsemblFungi"/>
</dbReference>
<dbReference type="GO" id="GO:0007015">
    <property type="term" value="P:actin filament organization"/>
    <property type="evidence" value="ECO:0007669"/>
    <property type="project" value="EnsemblFungi"/>
</dbReference>
<gene>
    <name evidence="12" type="ORF">BBAD15_g4351</name>
</gene>
<dbReference type="PANTHER" id="PTHR10856:SF0">
    <property type="entry name" value="CORONIN"/>
    <property type="match status" value="1"/>
</dbReference>
<dbReference type="InterPro" id="IPR019775">
    <property type="entry name" value="WD40_repeat_CS"/>
</dbReference>
<dbReference type="GO" id="GO:2000601">
    <property type="term" value="P:positive regulation of Arp2/3 complex-mediated actin nucleation"/>
    <property type="evidence" value="ECO:0007669"/>
    <property type="project" value="EnsemblFungi"/>
</dbReference>
<feature type="repeat" description="WD" evidence="8">
    <location>
        <begin position="189"/>
        <end position="230"/>
    </location>
</feature>